<accession>A0A430JYT7</accession>
<keyword evidence="5" id="KW-1185">Reference proteome</keyword>
<dbReference type="AlphaFoldDB" id="A0A430JYT7"/>
<feature type="domain" description="PurM-like C-terminal" evidence="3">
    <location>
        <begin position="159"/>
        <end position="318"/>
    </location>
</feature>
<dbReference type="SUPFAM" id="SSF56042">
    <property type="entry name" value="PurM C-terminal domain-like"/>
    <property type="match status" value="1"/>
</dbReference>
<evidence type="ECO:0000313" key="5">
    <source>
        <dbReference type="Proteomes" id="UP000267585"/>
    </source>
</evidence>
<dbReference type="OrthoDB" id="9801934at2"/>
<dbReference type="Pfam" id="PF00586">
    <property type="entry name" value="AIRS"/>
    <property type="match status" value="1"/>
</dbReference>
<organism evidence="4 5">
    <name type="scientific">Arenibacter aquaticus</name>
    <dbReference type="NCBI Taxonomy" id="2489054"/>
    <lineage>
        <taxon>Bacteria</taxon>
        <taxon>Pseudomonadati</taxon>
        <taxon>Bacteroidota</taxon>
        <taxon>Flavobacteriia</taxon>
        <taxon>Flavobacteriales</taxon>
        <taxon>Flavobacteriaceae</taxon>
        <taxon>Arenibacter</taxon>
    </lineage>
</organism>
<evidence type="ECO:0000313" key="4">
    <source>
        <dbReference type="EMBL" id="RTE51846.1"/>
    </source>
</evidence>
<dbReference type="InterPro" id="IPR010918">
    <property type="entry name" value="PurM-like_C_dom"/>
</dbReference>
<dbReference type="InterPro" id="IPR036676">
    <property type="entry name" value="PurM-like_C_sf"/>
</dbReference>
<dbReference type="InterPro" id="IPR036921">
    <property type="entry name" value="PurM-like_N_sf"/>
</dbReference>
<dbReference type="SUPFAM" id="SSF55326">
    <property type="entry name" value="PurM N-terminal domain-like"/>
    <property type="match status" value="1"/>
</dbReference>
<dbReference type="GO" id="GO:0051604">
    <property type="term" value="P:protein maturation"/>
    <property type="evidence" value="ECO:0007669"/>
    <property type="project" value="TreeGrafter"/>
</dbReference>
<dbReference type="PANTHER" id="PTHR30303">
    <property type="entry name" value="HYDROGENASE ISOENZYMES FORMATION PROTEIN HYPE"/>
    <property type="match status" value="1"/>
</dbReference>
<dbReference type="CDD" id="cd06061">
    <property type="entry name" value="PurM-like1"/>
    <property type="match status" value="1"/>
</dbReference>
<gene>
    <name evidence="4" type="ORF">EHW67_16700</name>
</gene>
<evidence type="ECO:0000259" key="2">
    <source>
        <dbReference type="Pfam" id="PF00586"/>
    </source>
</evidence>
<dbReference type="PIRSF" id="PIRSF005644">
    <property type="entry name" value="Hdrgns_mtr_HypE"/>
    <property type="match status" value="1"/>
</dbReference>
<dbReference type="EMBL" id="RQPJ01000021">
    <property type="protein sequence ID" value="RTE51846.1"/>
    <property type="molecule type" value="Genomic_DNA"/>
</dbReference>
<evidence type="ECO:0000259" key="3">
    <source>
        <dbReference type="Pfam" id="PF02769"/>
    </source>
</evidence>
<proteinExistence type="inferred from homology"/>
<name>A0A430JYT7_9FLAO</name>
<dbReference type="Gene3D" id="3.90.650.10">
    <property type="entry name" value="PurM-like C-terminal domain"/>
    <property type="match status" value="1"/>
</dbReference>
<dbReference type="Pfam" id="PF02769">
    <property type="entry name" value="AIRS_C"/>
    <property type="match status" value="1"/>
</dbReference>
<dbReference type="PANTHER" id="PTHR30303:SF4">
    <property type="entry name" value="HYDROGENASE EXPRESSION_FORMATION PROTEIN HYPE"/>
    <property type="match status" value="1"/>
</dbReference>
<comment type="similarity">
    <text evidence="1">Belongs to the HypE family.</text>
</comment>
<evidence type="ECO:0000256" key="1">
    <source>
        <dbReference type="ARBA" id="ARBA00006243"/>
    </source>
</evidence>
<dbReference type="InterPro" id="IPR011854">
    <property type="entry name" value="HypE"/>
</dbReference>
<feature type="domain" description="PurM-like N-terminal" evidence="2">
    <location>
        <begin position="37"/>
        <end position="137"/>
    </location>
</feature>
<dbReference type="Gene3D" id="3.30.1330.10">
    <property type="entry name" value="PurM-like, N-terminal domain"/>
    <property type="match status" value="1"/>
</dbReference>
<reference evidence="4 5" key="1">
    <citation type="submission" date="2018-11" db="EMBL/GenBank/DDBJ databases">
        <title>Arenibacter aquaticus sp.nov., a marine bacterium isolated from surface seawater in the South China Sea.</title>
        <authorList>
            <person name="Guo J."/>
            <person name="Sun J."/>
        </authorList>
    </citation>
    <scope>NUCLEOTIDE SEQUENCE [LARGE SCALE GENOMIC DNA]</scope>
    <source>
        <strain evidence="4 5">GUO666</strain>
    </source>
</reference>
<dbReference type="RefSeq" id="WP_126163530.1">
    <property type="nucleotide sequence ID" value="NZ_RQPJ01000021.1"/>
</dbReference>
<comment type="caution">
    <text evidence="4">The sequence shown here is derived from an EMBL/GenBank/DDBJ whole genome shotgun (WGS) entry which is preliminary data.</text>
</comment>
<dbReference type="Proteomes" id="UP000267585">
    <property type="component" value="Unassembled WGS sequence"/>
</dbReference>
<protein>
    <submittedName>
        <fullName evidence="4">AIR synthase</fullName>
    </submittedName>
</protein>
<dbReference type="InterPro" id="IPR016188">
    <property type="entry name" value="PurM-like_N"/>
</dbReference>
<sequence>MSDKLGKIDPHLFQKFIDNKCGFNRKEVSTGPGFGVDVSIVDLPQGMAMAMTSDPLTLLPSLGLEESAWLSVQLMANDMATTGYAPMYGQFVLNLPSSFSKSDFEVYWNYIHRFCSKIGIAITGGHTGFVEGQNSTMAGGGTFITIGPKDNMLVSKKARPGDTILVTKSCAISSSAILAMCFPESVKNKLGAEIQELASDSFYDTSSLQDALAAVGKNREHRDITAMHDVTEGGVLGAIYELATASDNGALIYNDQLPVGYVQNKVCDLFSLDPRNCIGAGSMVITCKKGSARDVIPRLEKENIVCTEVGEIVERDKGIKLMKNDEANRLGYNENDPYWAAFYKAFNSGWK</sequence>